<evidence type="ECO:0000313" key="3">
    <source>
        <dbReference type="Proteomes" id="UP001233172"/>
    </source>
</evidence>
<comment type="caution">
    <text evidence="2">The sequence shown here is derived from an EMBL/GenBank/DDBJ whole genome shotgun (WGS) entry which is preliminary data.</text>
</comment>
<organism evidence="2 3">
    <name type="scientific">Biomphalaria pfeifferi</name>
    <name type="common">Bloodfluke planorb</name>
    <name type="synonym">Freshwater snail</name>
    <dbReference type="NCBI Taxonomy" id="112525"/>
    <lineage>
        <taxon>Eukaryota</taxon>
        <taxon>Metazoa</taxon>
        <taxon>Spiralia</taxon>
        <taxon>Lophotrochozoa</taxon>
        <taxon>Mollusca</taxon>
        <taxon>Gastropoda</taxon>
        <taxon>Heterobranchia</taxon>
        <taxon>Euthyneura</taxon>
        <taxon>Panpulmonata</taxon>
        <taxon>Hygrophila</taxon>
        <taxon>Lymnaeoidea</taxon>
        <taxon>Planorbidae</taxon>
        <taxon>Biomphalaria</taxon>
    </lineage>
</organism>
<dbReference type="EMBL" id="JASAOG010000067">
    <property type="protein sequence ID" value="KAK0055724.1"/>
    <property type="molecule type" value="Genomic_DNA"/>
</dbReference>
<sequence length="57" mass="6444">LQLFEFSQGELNPDGENDTEEVDADQQNTEEVETDQQNTEEGDADQQNTALPKNPYN</sequence>
<keyword evidence="3" id="KW-1185">Reference proteome</keyword>
<name>A0AAD8BJH8_BIOPF</name>
<protein>
    <submittedName>
        <fullName evidence="2">Uncharacterized protein</fullName>
    </submittedName>
</protein>
<feature type="compositionally biased region" description="Polar residues" evidence="1">
    <location>
        <begin position="45"/>
        <end position="57"/>
    </location>
</feature>
<evidence type="ECO:0000313" key="2">
    <source>
        <dbReference type="EMBL" id="KAK0055724.1"/>
    </source>
</evidence>
<evidence type="ECO:0000256" key="1">
    <source>
        <dbReference type="SAM" id="MobiDB-lite"/>
    </source>
</evidence>
<dbReference type="AlphaFoldDB" id="A0AAD8BJH8"/>
<feature type="compositionally biased region" description="Acidic residues" evidence="1">
    <location>
        <begin position="13"/>
        <end position="44"/>
    </location>
</feature>
<dbReference type="Proteomes" id="UP001233172">
    <property type="component" value="Unassembled WGS sequence"/>
</dbReference>
<feature type="non-terminal residue" evidence="2">
    <location>
        <position position="1"/>
    </location>
</feature>
<gene>
    <name evidence="2" type="ORF">Bpfe_014790</name>
</gene>
<feature type="region of interest" description="Disordered" evidence="1">
    <location>
        <begin position="1"/>
        <end position="57"/>
    </location>
</feature>
<reference evidence="2" key="2">
    <citation type="submission" date="2023-04" db="EMBL/GenBank/DDBJ databases">
        <authorList>
            <person name="Bu L."/>
            <person name="Lu L."/>
            <person name="Laidemitt M.R."/>
            <person name="Zhang S.M."/>
            <person name="Mutuku M."/>
            <person name="Mkoji G."/>
            <person name="Steinauer M."/>
            <person name="Loker E.S."/>
        </authorList>
    </citation>
    <scope>NUCLEOTIDE SEQUENCE</scope>
    <source>
        <strain evidence="2">KasaAsao</strain>
        <tissue evidence="2">Whole Snail</tissue>
    </source>
</reference>
<proteinExistence type="predicted"/>
<accession>A0AAD8BJH8</accession>
<reference evidence="2" key="1">
    <citation type="journal article" date="2023" name="PLoS Negl. Trop. Dis.">
        <title>A genome sequence for Biomphalaria pfeifferi, the major vector snail for the human-infecting parasite Schistosoma mansoni.</title>
        <authorList>
            <person name="Bu L."/>
            <person name="Lu L."/>
            <person name="Laidemitt M.R."/>
            <person name="Zhang S.M."/>
            <person name="Mutuku M."/>
            <person name="Mkoji G."/>
            <person name="Steinauer M."/>
            <person name="Loker E.S."/>
        </authorList>
    </citation>
    <scope>NUCLEOTIDE SEQUENCE</scope>
    <source>
        <strain evidence="2">KasaAsao</strain>
    </source>
</reference>